<dbReference type="SUPFAM" id="SSF81383">
    <property type="entry name" value="F-box domain"/>
    <property type="match status" value="1"/>
</dbReference>
<comment type="caution">
    <text evidence="2">The sequence shown here is derived from an EMBL/GenBank/DDBJ whole genome shotgun (WGS) entry which is preliminary data.</text>
</comment>
<dbReference type="PROSITE" id="PS50181">
    <property type="entry name" value="FBOX"/>
    <property type="match status" value="1"/>
</dbReference>
<feature type="domain" description="F-box" evidence="1">
    <location>
        <begin position="60"/>
        <end position="104"/>
    </location>
</feature>
<accession>A0A4U0X248</accession>
<dbReference type="Pfam" id="PF00646">
    <property type="entry name" value="F-box"/>
    <property type="match status" value="1"/>
</dbReference>
<protein>
    <recommendedName>
        <fullName evidence="1">F-box domain-containing protein</fullName>
    </recommendedName>
</protein>
<dbReference type="Proteomes" id="UP000309340">
    <property type="component" value="Unassembled WGS sequence"/>
</dbReference>
<evidence type="ECO:0000313" key="3">
    <source>
        <dbReference type="Proteomes" id="UP000309340"/>
    </source>
</evidence>
<dbReference type="EMBL" id="NAJQ01000428">
    <property type="protein sequence ID" value="TKA69861.1"/>
    <property type="molecule type" value="Genomic_DNA"/>
</dbReference>
<dbReference type="Gene3D" id="1.20.1280.50">
    <property type="match status" value="1"/>
</dbReference>
<name>A0A4U0X248_9PEZI</name>
<sequence>MSAGPKSFFKPRLAHHKPEYVLTPTTPGSPVADWRTPRHTLVTRLRRALFPNIRQGRASPLGLSKLPYELLHPIFDHLCGREMAATRLVCREWELASRRFFNERRVYAPFFTERHPPGQHIVVALYDPNPQIQIPHDRCLFVRLKPPLPPPRPPPRWSRRLR</sequence>
<dbReference type="AlphaFoldDB" id="A0A4U0X248"/>
<keyword evidence="3" id="KW-1185">Reference proteome</keyword>
<dbReference type="CDD" id="cd09917">
    <property type="entry name" value="F-box_SF"/>
    <property type="match status" value="1"/>
</dbReference>
<evidence type="ECO:0000259" key="1">
    <source>
        <dbReference type="PROSITE" id="PS50181"/>
    </source>
</evidence>
<proteinExistence type="predicted"/>
<dbReference type="InterPro" id="IPR036047">
    <property type="entry name" value="F-box-like_dom_sf"/>
</dbReference>
<dbReference type="InterPro" id="IPR001810">
    <property type="entry name" value="F-box_dom"/>
</dbReference>
<organism evidence="2 3">
    <name type="scientific">Friedmanniomyces simplex</name>
    <dbReference type="NCBI Taxonomy" id="329884"/>
    <lineage>
        <taxon>Eukaryota</taxon>
        <taxon>Fungi</taxon>
        <taxon>Dikarya</taxon>
        <taxon>Ascomycota</taxon>
        <taxon>Pezizomycotina</taxon>
        <taxon>Dothideomycetes</taxon>
        <taxon>Dothideomycetidae</taxon>
        <taxon>Mycosphaerellales</taxon>
        <taxon>Teratosphaeriaceae</taxon>
        <taxon>Friedmanniomyces</taxon>
    </lineage>
</organism>
<gene>
    <name evidence="2" type="ORF">B0A55_08925</name>
</gene>
<reference evidence="2 3" key="1">
    <citation type="submission" date="2017-03" db="EMBL/GenBank/DDBJ databases">
        <title>Genomes of endolithic fungi from Antarctica.</title>
        <authorList>
            <person name="Coleine C."/>
            <person name="Masonjones S."/>
            <person name="Stajich J.E."/>
        </authorList>
    </citation>
    <scope>NUCLEOTIDE SEQUENCE [LARGE SCALE GENOMIC DNA]</scope>
    <source>
        <strain evidence="2 3">CCFEE 5184</strain>
    </source>
</reference>
<evidence type="ECO:0000313" key="2">
    <source>
        <dbReference type="EMBL" id="TKA69861.1"/>
    </source>
</evidence>